<sequence>MELWECITAVVIYFSLDSNRTCHISSQAVGFSKAHLVDEGRPSENAKNRSLSENEDSSVYKDGLSNPLEKISTSNNSLANFKNLFAFLWSAELNSCSSTIKQQAL</sequence>
<evidence type="ECO:0000256" key="1">
    <source>
        <dbReference type="SAM" id="MobiDB-lite"/>
    </source>
</evidence>
<organism evidence="2">
    <name type="scientific">marine metagenome</name>
    <dbReference type="NCBI Taxonomy" id="408172"/>
    <lineage>
        <taxon>unclassified sequences</taxon>
        <taxon>metagenomes</taxon>
        <taxon>ecological metagenomes</taxon>
    </lineage>
</organism>
<accession>A0A382PA05</accession>
<proteinExistence type="predicted"/>
<protein>
    <submittedName>
        <fullName evidence="2">Uncharacterized protein</fullName>
    </submittedName>
</protein>
<dbReference type="EMBL" id="UINC01105094">
    <property type="protein sequence ID" value="SVC68772.1"/>
    <property type="molecule type" value="Genomic_DNA"/>
</dbReference>
<name>A0A382PA05_9ZZZZ</name>
<reference evidence="2" key="1">
    <citation type="submission" date="2018-05" db="EMBL/GenBank/DDBJ databases">
        <authorList>
            <person name="Lanie J.A."/>
            <person name="Ng W.-L."/>
            <person name="Kazmierczak K.M."/>
            <person name="Andrzejewski T.M."/>
            <person name="Davidsen T.M."/>
            <person name="Wayne K.J."/>
            <person name="Tettelin H."/>
            <person name="Glass J.I."/>
            <person name="Rusch D."/>
            <person name="Podicherti R."/>
            <person name="Tsui H.-C.T."/>
            <person name="Winkler M.E."/>
        </authorList>
    </citation>
    <scope>NUCLEOTIDE SEQUENCE</scope>
</reference>
<feature type="region of interest" description="Disordered" evidence="1">
    <location>
        <begin position="40"/>
        <end position="61"/>
    </location>
</feature>
<feature type="compositionally biased region" description="Basic and acidic residues" evidence="1">
    <location>
        <begin position="40"/>
        <end position="52"/>
    </location>
</feature>
<evidence type="ECO:0000313" key="2">
    <source>
        <dbReference type="EMBL" id="SVC68772.1"/>
    </source>
</evidence>
<gene>
    <name evidence="2" type="ORF">METZ01_LOCUS321626</name>
</gene>
<dbReference type="AlphaFoldDB" id="A0A382PA05"/>
<feature type="non-terminal residue" evidence="2">
    <location>
        <position position="105"/>
    </location>
</feature>